<dbReference type="InterPro" id="IPR058055">
    <property type="entry name" value="PA-PLA1"/>
</dbReference>
<protein>
    <submittedName>
        <fullName evidence="1">Uncharacterized protein</fullName>
    </submittedName>
</protein>
<reference evidence="2" key="1">
    <citation type="journal article" date="2018" name="PLoS ONE">
        <title>Chinook salmon (Oncorhynchus tshawytscha) genome and transcriptome.</title>
        <authorList>
            <person name="Christensen K.A."/>
            <person name="Leong J.S."/>
            <person name="Sakhrani D."/>
            <person name="Biagi C.A."/>
            <person name="Minkley D.R."/>
            <person name="Withler R.E."/>
            <person name="Rondeau E.B."/>
            <person name="Koop B.F."/>
            <person name="Devlin R.H."/>
        </authorList>
    </citation>
    <scope>NUCLEOTIDE SEQUENCE [LARGE SCALE GENOMIC DNA]</scope>
</reference>
<dbReference type="Ensembl" id="ENSOTST00005117995.1">
    <property type="protein sequence ID" value="ENSOTSP00005109578.1"/>
    <property type="gene ID" value="ENSOTSG00005078534.1"/>
</dbReference>
<reference evidence="1" key="2">
    <citation type="submission" date="2025-08" db="UniProtKB">
        <authorList>
            <consortium name="Ensembl"/>
        </authorList>
    </citation>
    <scope>IDENTIFICATION</scope>
</reference>
<accession>A0AAZ3P0F5</accession>
<name>A0AAZ3P0F5_ONCTS</name>
<evidence type="ECO:0000313" key="2">
    <source>
        <dbReference type="Proteomes" id="UP000694402"/>
    </source>
</evidence>
<dbReference type="GO" id="GO:0030134">
    <property type="term" value="C:COPII-coated ER to Golgi transport vesicle"/>
    <property type="evidence" value="ECO:0007669"/>
    <property type="project" value="TreeGrafter"/>
</dbReference>
<evidence type="ECO:0000313" key="1">
    <source>
        <dbReference type="Ensembl" id="ENSOTSP00005109578.1"/>
    </source>
</evidence>
<reference evidence="1" key="3">
    <citation type="submission" date="2025-09" db="UniProtKB">
        <authorList>
            <consortium name="Ensembl"/>
        </authorList>
    </citation>
    <scope>IDENTIFICATION</scope>
</reference>
<dbReference type="AlphaFoldDB" id="A0AAZ3P0F5"/>
<dbReference type="GO" id="GO:0004620">
    <property type="term" value="F:phospholipase activity"/>
    <property type="evidence" value="ECO:0007669"/>
    <property type="project" value="TreeGrafter"/>
</dbReference>
<dbReference type="GO" id="GO:0004806">
    <property type="term" value="F:triacylglycerol lipase activity"/>
    <property type="evidence" value="ECO:0007669"/>
    <property type="project" value="TreeGrafter"/>
</dbReference>
<proteinExistence type="predicted"/>
<sequence length="162" mass="18024">MTSGVRPCPCWGVITGVARVEFQPVNWHSALHGQATGVAKDIQRITLPSISRLRPFTFDTLLDLFFYNSPTYCQTTVDTGASEVNKLHLLFKHRHAEFTGAVSVVGRIMGETHITHMIQCDRGVSVSQFAKMVSNVSCYSLCIKNIGRSNHLSYSESFAWIS</sequence>
<dbReference type="PANTHER" id="PTHR23509">
    <property type="entry name" value="PA-PL1 PHOSPHOLIPASE FAMILY"/>
    <property type="match status" value="1"/>
</dbReference>
<gene>
    <name evidence="1" type="primary">LOC112249692</name>
</gene>
<dbReference type="PANTHER" id="PTHR23509:SF7">
    <property type="entry name" value="PHOSPHOLIPASE DDHD2"/>
    <property type="match status" value="1"/>
</dbReference>
<organism evidence="1 2">
    <name type="scientific">Oncorhynchus tshawytscha</name>
    <name type="common">Chinook salmon</name>
    <name type="synonym">Salmo tshawytscha</name>
    <dbReference type="NCBI Taxonomy" id="74940"/>
    <lineage>
        <taxon>Eukaryota</taxon>
        <taxon>Metazoa</taxon>
        <taxon>Chordata</taxon>
        <taxon>Craniata</taxon>
        <taxon>Vertebrata</taxon>
        <taxon>Euteleostomi</taxon>
        <taxon>Actinopterygii</taxon>
        <taxon>Neopterygii</taxon>
        <taxon>Teleostei</taxon>
        <taxon>Protacanthopterygii</taxon>
        <taxon>Salmoniformes</taxon>
        <taxon>Salmonidae</taxon>
        <taxon>Salmoninae</taxon>
        <taxon>Oncorhynchus</taxon>
    </lineage>
</organism>
<dbReference type="Proteomes" id="UP000694402">
    <property type="component" value="Unassembled WGS sequence"/>
</dbReference>
<dbReference type="GeneTree" id="ENSGT00940000156808"/>
<keyword evidence="2" id="KW-1185">Reference proteome</keyword>